<protein>
    <submittedName>
        <fullName evidence="11">Variant surface glycoprotein</fullName>
    </submittedName>
</protein>
<dbReference type="GO" id="GO:0005886">
    <property type="term" value="C:plasma membrane"/>
    <property type="evidence" value="ECO:0007669"/>
    <property type="project" value="UniProtKB-SubCell"/>
</dbReference>
<feature type="signal peptide" evidence="9">
    <location>
        <begin position="1"/>
        <end position="21"/>
    </location>
</feature>
<evidence type="ECO:0000259" key="10">
    <source>
        <dbReference type="Pfam" id="PF13206"/>
    </source>
</evidence>
<keyword evidence="12" id="KW-1185">Reference proteome</keyword>
<comment type="caution">
    <text evidence="11">The sequence shown here is derived from an EMBL/GenBank/DDBJ whole genome shotgun (WGS) entry which is preliminary data.</text>
</comment>
<dbReference type="GO" id="GO:0098552">
    <property type="term" value="C:side of membrane"/>
    <property type="evidence" value="ECO:0007669"/>
    <property type="project" value="UniProtKB-KW"/>
</dbReference>
<name>F9W755_TRYCI</name>
<dbReference type="VEuPathDB" id="TriTrypDB:TcIL3000_0_38360"/>
<dbReference type="Proteomes" id="UP000000702">
    <property type="component" value="Unassembled WGS sequence"/>
</dbReference>
<comment type="function">
    <text evidence="1">VSG forms a coat on the surface of the parasite. The trypanosome evades the immune response of the host by expressing a series of antigenically distinct VSGs from an estimated 1000 VSG genes.</text>
</comment>
<dbReference type="EMBL" id="CAEQ01000988">
    <property type="protein sequence ID" value="CCD13019.1"/>
    <property type="molecule type" value="Genomic_DNA"/>
</dbReference>
<keyword evidence="3" id="KW-1003">Cell membrane</keyword>
<evidence type="ECO:0000313" key="12">
    <source>
        <dbReference type="Proteomes" id="UP000000702"/>
    </source>
</evidence>
<keyword evidence="5 9" id="KW-0732">Signal</keyword>
<comment type="subcellular location">
    <subcellularLocation>
        <location evidence="2">Cell membrane</location>
        <topology evidence="2">Lipid-anchor</topology>
        <topology evidence="2">GPI-anchor</topology>
    </subcellularLocation>
</comment>
<keyword evidence="6" id="KW-0472">Membrane</keyword>
<evidence type="ECO:0000256" key="7">
    <source>
        <dbReference type="ARBA" id="ARBA00023180"/>
    </source>
</evidence>
<evidence type="ECO:0000256" key="4">
    <source>
        <dbReference type="ARBA" id="ARBA00022622"/>
    </source>
</evidence>
<gene>
    <name evidence="11" type="ORF">TCIL3000_0_38360</name>
</gene>
<evidence type="ECO:0000256" key="6">
    <source>
        <dbReference type="ARBA" id="ARBA00023136"/>
    </source>
</evidence>
<evidence type="ECO:0000256" key="1">
    <source>
        <dbReference type="ARBA" id="ARBA00002523"/>
    </source>
</evidence>
<evidence type="ECO:0000256" key="5">
    <source>
        <dbReference type="ARBA" id="ARBA00022729"/>
    </source>
</evidence>
<dbReference type="InterPro" id="IPR025932">
    <property type="entry name" value="Trypano_VSG_B_N_dom"/>
</dbReference>
<reference evidence="11 12" key="2">
    <citation type="journal article" date="2012" name="Proc. Natl. Acad. Sci. U.S.A.">
        <title>Antigenic diversity is generated by distinct evolutionary mechanisms in African trypanosome species.</title>
        <authorList>
            <person name="Jackson A.P."/>
            <person name="Berry A."/>
            <person name="Aslett M."/>
            <person name="Allison H.C."/>
            <person name="Burton P."/>
            <person name="Vavrova-Anderson J."/>
            <person name="Brown R."/>
            <person name="Browne H."/>
            <person name="Corton N."/>
            <person name="Hauser H."/>
            <person name="Gamble J."/>
            <person name="Gilderthorp R."/>
            <person name="Marcello L."/>
            <person name="McQuillan J."/>
            <person name="Otto T.D."/>
            <person name="Quail M.A."/>
            <person name="Sanders M.J."/>
            <person name="van Tonder A."/>
            <person name="Ginger M.L."/>
            <person name="Field M.C."/>
            <person name="Barry J.D."/>
            <person name="Hertz-Fowler C."/>
            <person name="Berriman M."/>
        </authorList>
    </citation>
    <scope>NUCLEOTIDE SEQUENCE [LARGE SCALE GENOMIC DNA]</scope>
    <source>
        <strain evidence="11 12">IL3000</strain>
    </source>
</reference>
<sequence>MARYMNAISLIILSFVGVVSGQEEVAVGKYDNIEPFSLLCRIYNVAKNPPINYIDLDEPFKIVEEIDALNRSLSEEEGLHEKEDAGNYSATQVKQTVTRETALAQLSLNQITRRAHKILEDIKKMNVSKEIENAKAEFNKVIFGENGNASDLEHTALNGVKGRTEACGRTGLSTKGNDAGKNLVVDFFCLCARRTDGEGVNKVCGFYLGSNSEQSQYGWDHNGPWGSSTMWASIKGGCEKHMQEHPKSTAEARHILDQFLKHLKTGGVYRQIKSDGVTRKPNVIVEGSNRMEGMLGTGITVSDGSEVTCSGEEGGKERGGSRDNLKPGGVCVYYGTSDWKSKVSWLKQFQTALTSVDFVNKQTAYTQRAIKKIQMLLQRAEEIFETTRVIKEIKYPVLHTAFQNASGNLTAHNATGTRSYNNNSHPYLIPLLVLLFL</sequence>
<evidence type="ECO:0000313" key="11">
    <source>
        <dbReference type="EMBL" id="CCD13019.1"/>
    </source>
</evidence>
<keyword evidence="8" id="KW-0449">Lipoprotein</keyword>
<evidence type="ECO:0000256" key="3">
    <source>
        <dbReference type="ARBA" id="ARBA00022475"/>
    </source>
</evidence>
<evidence type="ECO:0000256" key="8">
    <source>
        <dbReference type="ARBA" id="ARBA00023288"/>
    </source>
</evidence>
<proteinExistence type="predicted"/>
<keyword evidence="4" id="KW-0336">GPI-anchor</keyword>
<organism evidence="11 12">
    <name type="scientific">Trypanosoma congolense (strain IL3000)</name>
    <dbReference type="NCBI Taxonomy" id="1068625"/>
    <lineage>
        <taxon>Eukaryota</taxon>
        <taxon>Discoba</taxon>
        <taxon>Euglenozoa</taxon>
        <taxon>Kinetoplastea</taxon>
        <taxon>Metakinetoplastina</taxon>
        <taxon>Trypanosomatida</taxon>
        <taxon>Trypanosomatidae</taxon>
        <taxon>Trypanosoma</taxon>
        <taxon>Nannomonas</taxon>
    </lineage>
</organism>
<feature type="chain" id="PRO_5003389954" evidence="9">
    <location>
        <begin position="22"/>
        <end position="437"/>
    </location>
</feature>
<dbReference type="Pfam" id="PF13206">
    <property type="entry name" value="VSG_B"/>
    <property type="match status" value="1"/>
</dbReference>
<dbReference type="AlphaFoldDB" id="F9W755"/>
<feature type="domain" description="Trypanosome variant surface glycoprotein B-type N-terminal" evidence="10">
    <location>
        <begin position="94"/>
        <end position="374"/>
    </location>
</feature>
<accession>F9W755</accession>
<evidence type="ECO:0000256" key="2">
    <source>
        <dbReference type="ARBA" id="ARBA00004609"/>
    </source>
</evidence>
<reference evidence="12" key="1">
    <citation type="submission" date="2011-07" db="EMBL/GenBank/DDBJ databases">
        <title>Divergent evolution of antigenic variation in African trypanosomes.</title>
        <authorList>
            <person name="Jackson A.P."/>
            <person name="Berry A."/>
            <person name="Allison H.C."/>
            <person name="Burton P."/>
            <person name="Anderson J."/>
            <person name="Aslett M."/>
            <person name="Brown R."/>
            <person name="Corton N."/>
            <person name="Harris D."/>
            <person name="Hauser H."/>
            <person name="Gamble J."/>
            <person name="Gilderthorp R."/>
            <person name="McQuillan J."/>
            <person name="Quail M.A."/>
            <person name="Sanders M."/>
            <person name="Van Tonder A."/>
            <person name="Ginger M.L."/>
            <person name="Donelson J.E."/>
            <person name="Field M.C."/>
            <person name="Barry J.D."/>
            <person name="Berriman M."/>
            <person name="Hertz-Fowler C."/>
        </authorList>
    </citation>
    <scope>NUCLEOTIDE SEQUENCE [LARGE SCALE GENOMIC DNA]</scope>
    <source>
        <strain evidence="12">IL3000</strain>
    </source>
</reference>
<evidence type="ECO:0000256" key="9">
    <source>
        <dbReference type="SAM" id="SignalP"/>
    </source>
</evidence>
<keyword evidence="7" id="KW-0325">Glycoprotein</keyword>